<dbReference type="CDD" id="cd13120">
    <property type="entry name" value="BF2867_like_N"/>
    <property type="match status" value="1"/>
</dbReference>
<accession>A0A9D2GY80</accession>
<dbReference type="Proteomes" id="UP000824108">
    <property type="component" value="Unassembled WGS sequence"/>
</dbReference>
<protein>
    <submittedName>
        <fullName evidence="2">Fimbrillin family protein</fullName>
    </submittedName>
</protein>
<keyword evidence="1" id="KW-0732">Signal</keyword>
<sequence>MKTSYQLILAALAVCITASCSSGHDETPEPIKIPISLSCGITPIATRATDNGFETNDLIGLYVVNYNGNTPGTLLSGGNHVDNMQFTYNGTWTPSTAIYWKDDSTPADFYCYYPYGNDPTDVSALPFEVMADQSTEANYKACDFMWGKATNVSPTEQAVQIKLNHLFSCAVVKVAAGNGFTDEALAASDVQVKLNHAMRKAAINLNDGSLSPQGETGSVTFLRGTDNEFKALVIPQNISSTADFITVTIDGKDFNMEKGFSFVSGHRHTFTVTVRKTSNGINVDIGAWVDDGTDNGGIAE</sequence>
<organism evidence="2 3">
    <name type="scientific">Candidatus Bacteroides merdavium</name>
    <dbReference type="NCBI Taxonomy" id="2838472"/>
    <lineage>
        <taxon>Bacteria</taxon>
        <taxon>Pseudomonadati</taxon>
        <taxon>Bacteroidota</taxon>
        <taxon>Bacteroidia</taxon>
        <taxon>Bacteroidales</taxon>
        <taxon>Bacteroidaceae</taxon>
        <taxon>Bacteroides</taxon>
    </lineage>
</organism>
<dbReference type="Gene3D" id="2.60.40.2630">
    <property type="match status" value="1"/>
</dbReference>
<reference evidence="2" key="2">
    <citation type="submission" date="2021-04" db="EMBL/GenBank/DDBJ databases">
        <authorList>
            <person name="Gilroy R."/>
        </authorList>
    </citation>
    <scope>NUCLEOTIDE SEQUENCE</scope>
    <source>
        <strain evidence="2">CHK118-2852</strain>
    </source>
</reference>
<evidence type="ECO:0000256" key="1">
    <source>
        <dbReference type="SAM" id="SignalP"/>
    </source>
</evidence>
<dbReference type="InterPro" id="IPR042278">
    <property type="entry name" value="Mfa-like_1_N"/>
</dbReference>
<dbReference type="Pfam" id="PF13149">
    <property type="entry name" value="Mfa_like_1"/>
    <property type="match status" value="1"/>
</dbReference>
<dbReference type="EMBL" id="DXAV01000047">
    <property type="protein sequence ID" value="HIZ91559.1"/>
    <property type="molecule type" value="Genomic_DNA"/>
</dbReference>
<evidence type="ECO:0000313" key="2">
    <source>
        <dbReference type="EMBL" id="HIZ91559.1"/>
    </source>
</evidence>
<dbReference type="AlphaFoldDB" id="A0A9D2GY80"/>
<gene>
    <name evidence="2" type="ORF">H9807_05525</name>
</gene>
<evidence type="ECO:0000313" key="3">
    <source>
        <dbReference type="Proteomes" id="UP000824108"/>
    </source>
</evidence>
<comment type="caution">
    <text evidence="2">The sequence shown here is derived from an EMBL/GenBank/DDBJ whole genome shotgun (WGS) entry which is preliminary data.</text>
</comment>
<reference evidence="2" key="1">
    <citation type="journal article" date="2021" name="PeerJ">
        <title>Extensive microbial diversity within the chicken gut microbiome revealed by metagenomics and culture.</title>
        <authorList>
            <person name="Gilroy R."/>
            <person name="Ravi A."/>
            <person name="Getino M."/>
            <person name="Pursley I."/>
            <person name="Horton D.L."/>
            <person name="Alikhan N.F."/>
            <person name="Baker D."/>
            <person name="Gharbi K."/>
            <person name="Hall N."/>
            <person name="Watson M."/>
            <person name="Adriaenssens E.M."/>
            <person name="Foster-Nyarko E."/>
            <person name="Jarju S."/>
            <person name="Secka A."/>
            <person name="Antonio M."/>
            <person name="Oren A."/>
            <person name="Chaudhuri R.R."/>
            <person name="La Ragione R."/>
            <person name="Hildebrand F."/>
            <person name="Pallen M.J."/>
        </authorList>
    </citation>
    <scope>NUCLEOTIDE SEQUENCE</scope>
    <source>
        <strain evidence="2">CHK118-2852</strain>
    </source>
</reference>
<dbReference type="CDD" id="cd13121">
    <property type="entry name" value="BF2867_like_C"/>
    <property type="match status" value="1"/>
</dbReference>
<dbReference type="Gene3D" id="2.60.40.2620">
    <property type="entry name" value="Fimbrillin-like"/>
    <property type="match status" value="1"/>
</dbReference>
<feature type="signal peptide" evidence="1">
    <location>
        <begin position="1"/>
        <end position="24"/>
    </location>
</feature>
<proteinExistence type="predicted"/>
<dbReference type="InterPro" id="IPR025049">
    <property type="entry name" value="Mfa-like_1"/>
</dbReference>
<feature type="chain" id="PRO_5038985335" evidence="1">
    <location>
        <begin position="25"/>
        <end position="300"/>
    </location>
</feature>
<name>A0A9D2GY80_9BACE</name>
<dbReference type="PROSITE" id="PS51257">
    <property type="entry name" value="PROKAR_LIPOPROTEIN"/>
    <property type="match status" value="1"/>
</dbReference>